<organism evidence="2 3">
    <name type="scientific">Zalerion maritima</name>
    <dbReference type="NCBI Taxonomy" id="339359"/>
    <lineage>
        <taxon>Eukaryota</taxon>
        <taxon>Fungi</taxon>
        <taxon>Dikarya</taxon>
        <taxon>Ascomycota</taxon>
        <taxon>Pezizomycotina</taxon>
        <taxon>Sordariomycetes</taxon>
        <taxon>Lulworthiomycetidae</taxon>
        <taxon>Lulworthiales</taxon>
        <taxon>Lulworthiaceae</taxon>
        <taxon>Zalerion</taxon>
    </lineage>
</organism>
<evidence type="ECO:0000256" key="1">
    <source>
        <dbReference type="SAM" id="SignalP"/>
    </source>
</evidence>
<gene>
    <name evidence="2" type="ORF">MKZ38_004332</name>
</gene>
<dbReference type="Gene3D" id="1.25.10.10">
    <property type="entry name" value="Leucine-rich Repeat Variant"/>
    <property type="match status" value="1"/>
</dbReference>
<name>A0AAD5WPZ5_9PEZI</name>
<dbReference type="AlphaFoldDB" id="A0AAD5WPZ5"/>
<keyword evidence="1" id="KW-0732">Signal</keyword>
<evidence type="ECO:0000313" key="2">
    <source>
        <dbReference type="EMBL" id="KAJ2897873.1"/>
    </source>
</evidence>
<dbReference type="EMBL" id="JAKWBI020000253">
    <property type="protein sequence ID" value="KAJ2897873.1"/>
    <property type="molecule type" value="Genomic_DNA"/>
</dbReference>
<keyword evidence="3" id="KW-1185">Reference proteome</keyword>
<feature type="signal peptide" evidence="1">
    <location>
        <begin position="1"/>
        <end position="33"/>
    </location>
</feature>
<evidence type="ECO:0008006" key="4">
    <source>
        <dbReference type="Google" id="ProtNLM"/>
    </source>
</evidence>
<sequence length="430" mass="46526">MPSRRTLSHGFSVLSLIGILFLGLTLLAPLAAASSSSSFSPLPPSPSAEVEMLCSPTDHGDCYPKIFVPMDEFQVVREEQEIPPGLHIRLNVNTGEKEAKLYDPTEADDPALEGPPVDGALLVVEPEEGSEEEMKVVPPPGAPEYEPVGKIKEPQEQGSVDDYSAFGATMSALKETLTGGKVDTAQALVHNLEILDELAHDIYYGLKITEDEDALKALFCLMNPSEATKELNTVGSFPEFQAASILAGATQNNPTALAQVAKKWPAITALTCPGSKAELGGRLYNVLASTSNPNPNPRFTKAKTAALSGLVRDKDIKMDFLAKGGMSRLLEVILQEGTDWEGAKTKVSHFVQDNFLDESMGAVLGVWPPPPKEGRVLECEGADMLSHGCWAYHVGKEAATHNYDDPHWSRELYFKLTGEQSKWEGGHDEL</sequence>
<evidence type="ECO:0000313" key="3">
    <source>
        <dbReference type="Proteomes" id="UP001201980"/>
    </source>
</evidence>
<dbReference type="Proteomes" id="UP001201980">
    <property type="component" value="Unassembled WGS sequence"/>
</dbReference>
<dbReference type="InterPro" id="IPR011989">
    <property type="entry name" value="ARM-like"/>
</dbReference>
<feature type="chain" id="PRO_5042054486" description="Nucleotide exchange factor SIL1" evidence="1">
    <location>
        <begin position="34"/>
        <end position="430"/>
    </location>
</feature>
<accession>A0AAD5WPZ5</accession>
<protein>
    <recommendedName>
        <fullName evidence="4">Nucleotide exchange factor SIL1</fullName>
    </recommendedName>
</protein>
<comment type="caution">
    <text evidence="2">The sequence shown here is derived from an EMBL/GenBank/DDBJ whole genome shotgun (WGS) entry which is preliminary data.</text>
</comment>
<proteinExistence type="predicted"/>
<reference evidence="2" key="1">
    <citation type="submission" date="2022-07" db="EMBL/GenBank/DDBJ databases">
        <title>Draft genome sequence of Zalerion maritima ATCC 34329, a (micro)plastics degrading marine fungus.</title>
        <authorList>
            <person name="Paco A."/>
            <person name="Goncalves M.F.M."/>
            <person name="Rocha-Santos T.A.P."/>
            <person name="Alves A."/>
        </authorList>
    </citation>
    <scope>NUCLEOTIDE SEQUENCE</scope>
    <source>
        <strain evidence="2">ATCC 34329</strain>
    </source>
</reference>